<gene>
    <name evidence="1" type="ORF">S01H4_52683</name>
</gene>
<dbReference type="AlphaFoldDB" id="X1D2V7"/>
<organism evidence="1">
    <name type="scientific">marine sediment metagenome</name>
    <dbReference type="NCBI Taxonomy" id="412755"/>
    <lineage>
        <taxon>unclassified sequences</taxon>
        <taxon>metagenomes</taxon>
        <taxon>ecological metagenomes</taxon>
    </lineage>
</organism>
<dbReference type="EMBL" id="BART01030128">
    <property type="protein sequence ID" value="GAH14487.1"/>
    <property type="molecule type" value="Genomic_DNA"/>
</dbReference>
<reference evidence="1" key="1">
    <citation type="journal article" date="2014" name="Front. Microbiol.">
        <title>High frequency of phylogenetically diverse reductive dehalogenase-homologous genes in deep subseafloor sedimentary metagenomes.</title>
        <authorList>
            <person name="Kawai M."/>
            <person name="Futagami T."/>
            <person name="Toyoda A."/>
            <person name="Takaki Y."/>
            <person name="Nishi S."/>
            <person name="Hori S."/>
            <person name="Arai W."/>
            <person name="Tsubouchi T."/>
            <person name="Morono Y."/>
            <person name="Uchiyama I."/>
            <person name="Ito T."/>
            <person name="Fujiyama A."/>
            <person name="Inagaki F."/>
            <person name="Takami H."/>
        </authorList>
    </citation>
    <scope>NUCLEOTIDE SEQUENCE</scope>
    <source>
        <strain evidence="1">Expedition CK06-06</strain>
    </source>
</reference>
<evidence type="ECO:0000313" key="1">
    <source>
        <dbReference type="EMBL" id="GAH14487.1"/>
    </source>
</evidence>
<proteinExistence type="predicted"/>
<comment type="caution">
    <text evidence="1">The sequence shown here is derived from an EMBL/GenBank/DDBJ whole genome shotgun (WGS) entry which is preliminary data.</text>
</comment>
<name>X1D2V7_9ZZZZ</name>
<sequence length="37" mass="4240">MEMSRNIMGILIDFDGTLIDLPTDYLAVKQEINEQIV</sequence>
<accession>X1D2V7</accession>
<protein>
    <submittedName>
        <fullName evidence="1">Uncharacterized protein</fullName>
    </submittedName>
</protein>
<feature type="non-terminal residue" evidence="1">
    <location>
        <position position="37"/>
    </location>
</feature>